<dbReference type="SUPFAM" id="SSF52374">
    <property type="entry name" value="Nucleotidylyl transferase"/>
    <property type="match status" value="1"/>
</dbReference>
<keyword evidence="8" id="KW-0963">Cytoplasm</keyword>
<keyword evidence="10" id="KW-1185">Reference proteome</keyword>
<feature type="binding site" evidence="8">
    <location>
        <position position="155"/>
    </location>
    <ligand>
        <name>(R)-pantoate</name>
        <dbReference type="ChEBI" id="CHEBI:15980"/>
    </ligand>
</feature>
<dbReference type="InterPro" id="IPR003721">
    <property type="entry name" value="Pantoate_ligase"/>
</dbReference>
<comment type="similarity">
    <text evidence="2 8">Belongs to the pantothenate synthetase family.</text>
</comment>
<evidence type="ECO:0000256" key="1">
    <source>
        <dbReference type="ARBA" id="ARBA00004990"/>
    </source>
</evidence>
<comment type="catalytic activity">
    <reaction evidence="7 8">
        <text>(R)-pantoate + beta-alanine + ATP = (R)-pantothenate + AMP + diphosphate + H(+)</text>
        <dbReference type="Rhea" id="RHEA:10912"/>
        <dbReference type="ChEBI" id="CHEBI:15378"/>
        <dbReference type="ChEBI" id="CHEBI:15980"/>
        <dbReference type="ChEBI" id="CHEBI:29032"/>
        <dbReference type="ChEBI" id="CHEBI:30616"/>
        <dbReference type="ChEBI" id="CHEBI:33019"/>
        <dbReference type="ChEBI" id="CHEBI:57966"/>
        <dbReference type="ChEBI" id="CHEBI:456215"/>
        <dbReference type="EC" id="6.3.2.1"/>
    </reaction>
</comment>
<dbReference type="EMBL" id="CP107716">
    <property type="protein sequence ID" value="UYQ73907.1"/>
    <property type="molecule type" value="Genomic_DNA"/>
</dbReference>
<dbReference type="InterPro" id="IPR042176">
    <property type="entry name" value="Pantoate_ligase_C"/>
</dbReference>
<comment type="function">
    <text evidence="8">Catalyzes the condensation of pantoate with beta-alanine in an ATP-dependent reaction via a pantoyl-adenylate intermediate.</text>
</comment>
<dbReference type="GO" id="GO:0016874">
    <property type="term" value="F:ligase activity"/>
    <property type="evidence" value="ECO:0007669"/>
    <property type="project" value="UniProtKB-KW"/>
</dbReference>
<evidence type="ECO:0000256" key="2">
    <source>
        <dbReference type="ARBA" id="ARBA00009256"/>
    </source>
</evidence>
<dbReference type="NCBIfam" id="TIGR00018">
    <property type="entry name" value="panC"/>
    <property type="match status" value="1"/>
</dbReference>
<sequence>MSMLVVRSVTEVRAQIAQWRRTGDNIAVVPTMGALHEGHLSLVRSAKGRAKRVIVTLFVNPTQFNNAEDLAKYPRDEASDIARLDAEHVDMLFAPDVAEMYPEGFATKVSVSRLSEGLCGAHRPGHFDGVATVVTKLLLQTQADSAFFGEKDYQQLSVIRRLARDLDIPVEIVGVPTVREADGLAMSSRNVRLSETARKQAPAMAEALRAAGAAIEAGQPVSSATDTAKTTLLTAGYSQVEYLELRDAETLEPISKLDRPARLLAAGWLDGVRLIDNIAVLPAH</sequence>
<keyword evidence="5 8" id="KW-0547">Nucleotide-binding</keyword>
<protein>
    <recommendedName>
        <fullName evidence="8">Pantothenate synthetase</fullName>
        <shortName evidence="8">PS</shortName>
        <ecNumber evidence="8">6.3.2.1</ecNumber>
    </recommendedName>
    <alternativeName>
        <fullName evidence="8">Pantoate--beta-alanine ligase</fullName>
    </alternativeName>
    <alternativeName>
        <fullName evidence="8">Pantoate-activating enzyme</fullName>
    </alternativeName>
</protein>
<feature type="binding site" evidence="8">
    <location>
        <position position="178"/>
    </location>
    <ligand>
        <name>ATP</name>
        <dbReference type="ChEBI" id="CHEBI:30616"/>
    </ligand>
</feature>
<evidence type="ECO:0000313" key="9">
    <source>
        <dbReference type="EMBL" id="UYQ73907.1"/>
    </source>
</evidence>
<feature type="active site" description="Proton donor" evidence="8">
    <location>
        <position position="39"/>
    </location>
</feature>
<dbReference type="HAMAP" id="MF_00158">
    <property type="entry name" value="PanC"/>
    <property type="match status" value="1"/>
</dbReference>
<keyword evidence="3 8" id="KW-0436">Ligase</keyword>
<dbReference type="EC" id="6.3.2.1" evidence="8"/>
<evidence type="ECO:0000256" key="6">
    <source>
        <dbReference type="ARBA" id="ARBA00022840"/>
    </source>
</evidence>
<feature type="binding site" evidence="8">
    <location>
        <begin position="149"/>
        <end position="152"/>
    </location>
    <ligand>
        <name>ATP</name>
        <dbReference type="ChEBI" id="CHEBI:30616"/>
    </ligand>
</feature>
<comment type="pathway">
    <text evidence="1 8">Cofactor biosynthesis; (R)-pantothenate biosynthesis; (R)-pantothenate from (R)-pantoate and beta-alanine: step 1/1.</text>
</comment>
<name>A0ABY6ITE2_9HYPH</name>
<dbReference type="Pfam" id="PF02569">
    <property type="entry name" value="Pantoate_ligase"/>
    <property type="match status" value="1"/>
</dbReference>
<dbReference type="CDD" id="cd00560">
    <property type="entry name" value="PanC"/>
    <property type="match status" value="1"/>
</dbReference>
<evidence type="ECO:0000256" key="7">
    <source>
        <dbReference type="ARBA" id="ARBA00048258"/>
    </source>
</evidence>
<dbReference type="PANTHER" id="PTHR21299:SF1">
    <property type="entry name" value="PANTOATE--BETA-ALANINE LIGASE"/>
    <property type="match status" value="1"/>
</dbReference>
<comment type="subcellular location">
    <subcellularLocation>
        <location evidence="8">Cytoplasm</location>
    </subcellularLocation>
</comment>
<feature type="binding site" evidence="8">
    <location>
        <begin position="186"/>
        <end position="189"/>
    </location>
    <ligand>
        <name>ATP</name>
        <dbReference type="ChEBI" id="CHEBI:30616"/>
    </ligand>
</feature>
<evidence type="ECO:0000313" key="10">
    <source>
        <dbReference type="Proteomes" id="UP001163882"/>
    </source>
</evidence>
<keyword evidence="4 8" id="KW-0566">Pantothenate biosynthesis</keyword>
<organism evidence="9 10">
    <name type="scientific">Pelagibacterium flavum</name>
    <dbReference type="NCBI Taxonomy" id="2984530"/>
    <lineage>
        <taxon>Bacteria</taxon>
        <taxon>Pseudomonadati</taxon>
        <taxon>Pseudomonadota</taxon>
        <taxon>Alphaproteobacteria</taxon>
        <taxon>Hyphomicrobiales</taxon>
        <taxon>Devosiaceae</taxon>
        <taxon>Pelagibacterium</taxon>
    </lineage>
</organism>
<dbReference type="Gene3D" id="3.40.50.620">
    <property type="entry name" value="HUPs"/>
    <property type="match status" value="1"/>
</dbReference>
<evidence type="ECO:0000256" key="4">
    <source>
        <dbReference type="ARBA" id="ARBA00022655"/>
    </source>
</evidence>
<dbReference type="InterPro" id="IPR014729">
    <property type="entry name" value="Rossmann-like_a/b/a_fold"/>
</dbReference>
<gene>
    <name evidence="8 9" type="primary">panC</name>
    <name evidence="9" type="ORF">OF122_09155</name>
</gene>
<comment type="subunit">
    <text evidence="8">Homodimer.</text>
</comment>
<proteinExistence type="inferred from homology"/>
<accession>A0ABY6ITE2</accession>
<feature type="binding site" evidence="8">
    <location>
        <position position="63"/>
    </location>
    <ligand>
        <name>(R)-pantoate</name>
        <dbReference type="ChEBI" id="CHEBI:15980"/>
    </ligand>
</feature>
<feature type="binding site" evidence="8">
    <location>
        <position position="63"/>
    </location>
    <ligand>
        <name>beta-alanine</name>
        <dbReference type="ChEBI" id="CHEBI:57966"/>
    </ligand>
</feature>
<dbReference type="Proteomes" id="UP001163882">
    <property type="component" value="Chromosome"/>
</dbReference>
<comment type="miscellaneous">
    <text evidence="8">The reaction proceeds by a bi uni uni bi ping pong mechanism.</text>
</comment>
<evidence type="ECO:0000256" key="8">
    <source>
        <dbReference type="HAMAP-Rule" id="MF_00158"/>
    </source>
</evidence>
<dbReference type="Gene3D" id="3.30.1300.10">
    <property type="entry name" value="Pantoate-beta-alanine ligase, C-terminal domain"/>
    <property type="match status" value="1"/>
</dbReference>
<dbReference type="PANTHER" id="PTHR21299">
    <property type="entry name" value="CYTIDYLATE KINASE/PANTOATE-BETA-ALANINE LIGASE"/>
    <property type="match status" value="1"/>
</dbReference>
<feature type="binding site" evidence="8">
    <location>
        <begin position="32"/>
        <end position="39"/>
    </location>
    <ligand>
        <name>ATP</name>
        <dbReference type="ChEBI" id="CHEBI:30616"/>
    </ligand>
</feature>
<evidence type="ECO:0000256" key="5">
    <source>
        <dbReference type="ARBA" id="ARBA00022741"/>
    </source>
</evidence>
<dbReference type="RefSeq" id="WP_264227464.1">
    <property type="nucleotide sequence ID" value="NZ_CP107716.1"/>
</dbReference>
<evidence type="ECO:0000256" key="3">
    <source>
        <dbReference type="ARBA" id="ARBA00022598"/>
    </source>
</evidence>
<reference evidence="9" key="1">
    <citation type="submission" date="2022-10" db="EMBL/GenBank/DDBJ databases">
        <title>YIM 151497 complete genome.</title>
        <authorList>
            <person name="Chen X."/>
        </authorList>
    </citation>
    <scope>NUCLEOTIDE SEQUENCE</scope>
    <source>
        <strain evidence="9">YIM 151497</strain>
    </source>
</reference>
<keyword evidence="6 8" id="KW-0067">ATP-binding</keyword>